<reference evidence="5 6" key="1">
    <citation type="submission" date="2019-01" db="EMBL/GenBank/DDBJ databases">
        <authorList>
            <person name="Chen W.-M."/>
        </authorList>
    </citation>
    <scope>NUCLEOTIDE SEQUENCE [LARGE SCALE GENOMIC DNA]</scope>
    <source>
        <strain evidence="5 6">ICH-3</strain>
    </source>
</reference>
<dbReference type="GO" id="GO:0005829">
    <property type="term" value="C:cytosol"/>
    <property type="evidence" value="ECO:0007669"/>
    <property type="project" value="TreeGrafter"/>
</dbReference>
<dbReference type="InterPro" id="IPR019887">
    <property type="entry name" value="Tscrpt_reg_AsnC/Lrp_C"/>
</dbReference>
<dbReference type="InterPro" id="IPR036390">
    <property type="entry name" value="WH_DNA-bd_sf"/>
</dbReference>
<accession>A0A3S2VYL7</accession>
<dbReference type="InterPro" id="IPR011008">
    <property type="entry name" value="Dimeric_a/b-barrel"/>
</dbReference>
<dbReference type="PRINTS" id="PR00033">
    <property type="entry name" value="HTHASNC"/>
</dbReference>
<keyword evidence="3" id="KW-0804">Transcription</keyword>
<dbReference type="Pfam" id="PF13412">
    <property type="entry name" value="HTH_24"/>
    <property type="match status" value="1"/>
</dbReference>
<gene>
    <name evidence="5" type="ORF">ENE75_07795</name>
</gene>
<dbReference type="Gene3D" id="1.10.10.10">
    <property type="entry name" value="Winged helix-like DNA-binding domain superfamily/Winged helix DNA-binding domain"/>
    <property type="match status" value="1"/>
</dbReference>
<evidence type="ECO:0000259" key="4">
    <source>
        <dbReference type="PROSITE" id="PS50956"/>
    </source>
</evidence>
<dbReference type="InterPro" id="IPR019888">
    <property type="entry name" value="Tscrpt_reg_AsnC-like"/>
</dbReference>
<evidence type="ECO:0000256" key="1">
    <source>
        <dbReference type="ARBA" id="ARBA00023015"/>
    </source>
</evidence>
<dbReference type="OrthoDB" id="9091488at2"/>
<dbReference type="GO" id="GO:0043200">
    <property type="term" value="P:response to amino acid"/>
    <property type="evidence" value="ECO:0007669"/>
    <property type="project" value="TreeGrafter"/>
</dbReference>
<keyword evidence="6" id="KW-1185">Reference proteome</keyword>
<dbReference type="InterPro" id="IPR036388">
    <property type="entry name" value="WH-like_DNA-bd_sf"/>
</dbReference>
<dbReference type="Gene3D" id="3.30.70.920">
    <property type="match status" value="1"/>
</dbReference>
<keyword evidence="2" id="KW-0238">DNA-binding</keyword>
<dbReference type="EMBL" id="SACT01000002">
    <property type="protein sequence ID" value="RVT52859.1"/>
    <property type="molecule type" value="Genomic_DNA"/>
</dbReference>
<dbReference type="PANTHER" id="PTHR30154">
    <property type="entry name" value="LEUCINE-RESPONSIVE REGULATORY PROTEIN"/>
    <property type="match status" value="1"/>
</dbReference>
<dbReference type="RefSeq" id="WP_128198230.1">
    <property type="nucleotide sequence ID" value="NZ_SACT01000002.1"/>
</dbReference>
<name>A0A3S2VYL7_9BURK</name>
<dbReference type="Proteomes" id="UP000288178">
    <property type="component" value="Unassembled WGS sequence"/>
</dbReference>
<dbReference type="PANTHER" id="PTHR30154:SF34">
    <property type="entry name" value="TRANSCRIPTIONAL REGULATOR AZLB"/>
    <property type="match status" value="1"/>
</dbReference>
<dbReference type="GO" id="GO:0043565">
    <property type="term" value="F:sequence-specific DNA binding"/>
    <property type="evidence" value="ECO:0007669"/>
    <property type="project" value="InterPro"/>
</dbReference>
<keyword evidence="1" id="KW-0805">Transcription regulation</keyword>
<dbReference type="Pfam" id="PF01037">
    <property type="entry name" value="AsnC_trans_reg"/>
    <property type="match status" value="1"/>
</dbReference>
<protein>
    <submittedName>
        <fullName evidence="5">Lrp/AsnC family transcriptional regulator</fullName>
    </submittedName>
</protein>
<proteinExistence type="predicted"/>
<evidence type="ECO:0000313" key="5">
    <source>
        <dbReference type="EMBL" id="RVT52859.1"/>
    </source>
</evidence>
<dbReference type="InterPro" id="IPR000485">
    <property type="entry name" value="AsnC-type_HTH_dom"/>
</dbReference>
<evidence type="ECO:0000256" key="3">
    <source>
        <dbReference type="ARBA" id="ARBA00023163"/>
    </source>
</evidence>
<dbReference type="SUPFAM" id="SSF54909">
    <property type="entry name" value="Dimeric alpha+beta barrel"/>
    <property type="match status" value="1"/>
</dbReference>
<dbReference type="AlphaFoldDB" id="A0A3S2VYL7"/>
<sequence>MKSSSVNHVTFDAADLRLLALLQHDAGQSNQELAAQAHLSTATCLRRVRRLTELGVIRARVALLDPDRLGPSIQVVCEVTLDRQGLEHVEAFERLVMAHPAVRQCYRVSPGPDLVLVAEAADMPAWTGVVAELFTQQANVRNVKTFFVLRRTKYDTSSLLPSPPEAAATSYRWAPG</sequence>
<dbReference type="SUPFAM" id="SSF46785">
    <property type="entry name" value="Winged helix' DNA-binding domain"/>
    <property type="match status" value="1"/>
</dbReference>
<evidence type="ECO:0000256" key="2">
    <source>
        <dbReference type="ARBA" id="ARBA00023125"/>
    </source>
</evidence>
<organism evidence="5 6">
    <name type="scientific">Rubrivivax albus</name>
    <dbReference type="NCBI Taxonomy" id="2499835"/>
    <lineage>
        <taxon>Bacteria</taxon>
        <taxon>Pseudomonadati</taxon>
        <taxon>Pseudomonadota</taxon>
        <taxon>Betaproteobacteria</taxon>
        <taxon>Burkholderiales</taxon>
        <taxon>Sphaerotilaceae</taxon>
        <taxon>Rubrivivax</taxon>
    </lineage>
</organism>
<feature type="domain" description="HTH asnC-type" evidence="4">
    <location>
        <begin position="11"/>
        <end position="72"/>
    </location>
</feature>
<dbReference type="SMART" id="SM00344">
    <property type="entry name" value="HTH_ASNC"/>
    <property type="match status" value="1"/>
</dbReference>
<comment type="caution">
    <text evidence="5">The sequence shown here is derived from an EMBL/GenBank/DDBJ whole genome shotgun (WGS) entry which is preliminary data.</text>
</comment>
<evidence type="ECO:0000313" key="6">
    <source>
        <dbReference type="Proteomes" id="UP000288178"/>
    </source>
</evidence>
<dbReference type="PROSITE" id="PS50956">
    <property type="entry name" value="HTH_ASNC_2"/>
    <property type="match status" value="1"/>
</dbReference>